<dbReference type="InterPro" id="IPR051319">
    <property type="entry name" value="Oligoribo/pAp-PDE_c-di-AMP_PDE"/>
</dbReference>
<dbReference type="Pfam" id="PF02272">
    <property type="entry name" value="DHHA1"/>
    <property type="match status" value="1"/>
</dbReference>
<dbReference type="PANTHER" id="PTHR47618:SF1">
    <property type="entry name" value="BIFUNCTIONAL OLIGORIBONUCLEASE AND PAP PHOSPHATASE NRNA"/>
    <property type="match status" value="1"/>
</dbReference>
<keyword evidence="4" id="KW-1185">Reference proteome</keyword>
<evidence type="ECO:0000259" key="2">
    <source>
        <dbReference type="Pfam" id="PF02272"/>
    </source>
</evidence>
<dbReference type="Pfam" id="PF01368">
    <property type="entry name" value="DHH"/>
    <property type="match status" value="1"/>
</dbReference>
<evidence type="ECO:0000313" key="3">
    <source>
        <dbReference type="EMBL" id="RKQ84236.1"/>
    </source>
</evidence>
<proteinExistence type="predicted"/>
<dbReference type="RefSeq" id="WP_121444654.1">
    <property type="nucleotide sequence ID" value="NZ_RBIJ01000004.1"/>
</dbReference>
<protein>
    <submittedName>
        <fullName evidence="3">Phosphoesterase RecJ-like protein</fullName>
    </submittedName>
</protein>
<dbReference type="AlphaFoldDB" id="A0A660KTZ8"/>
<dbReference type="GO" id="GO:0003676">
    <property type="term" value="F:nucleic acid binding"/>
    <property type="evidence" value="ECO:0007669"/>
    <property type="project" value="InterPro"/>
</dbReference>
<gene>
    <name evidence="3" type="ORF">C7438_1414</name>
</gene>
<reference evidence="3 4" key="1">
    <citation type="submission" date="2018-10" db="EMBL/GenBank/DDBJ databases">
        <title>Genomic Encyclopedia of Type Strains, Phase IV (KMG-IV): sequencing the most valuable type-strain genomes for metagenomic binning, comparative biology and taxonomic classification.</title>
        <authorList>
            <person name="Goeker M."/>
        </authorList>
    </citation>
    <scope>NUCLEOTIDE SEQUENCE [LARGE SCALE GENOMIC DNA]</scope>
    <source>
        <strain evidence="3 4">DSM 22653</strain>
    </source>
</reference>
<name>A0A660KTZ8_9BACL</name>
<evidence type="ECO:0000259" key="1">
    <source>
        <dbReference type="Pfam" id="PF01368"/>
    </source>
</evidence>
<dbReference type="Gene3D" id="3.10.310.30">
    <property type="match status" value="1"/>
</dbReference>
<dbReference type="PANTHER" id="PTHR47618">
    <property type="entry name" value="BIFUNCTIONAL OLIGORIBONUCLEASE AND PAP PHOSPHATASE NRNA"/>
    <property type="match status" value="1"/>
</dbReference>
<dbReference type="InterPro" id="IPR003156">
    <property type="entry name" value="DHHA1_dom"/>
</dbReference>
<dbReference type="Gene3D" id="3.90.1640.10">
    <property type="entry name" value="inorganic pyrophosphatase (n-terminal core)"/>
    <property type="match status" value="1"/>
</dbReference>
<organism evidence="3 4">
    <name type="scientific">Brockia lithotrophica</name>
    <dbReference type="NCBI Taxonomy" id="933949"/>
    <lineage>
        <taxon>Bacteria</taxon>
        <taxon>Bacillati</taxon>
        <taxon>Bacillota</taxon>
        <taxon>Bacilli</taxon>
        <taxon>Bacillales</taxon>
        <taxon>Bacillales Family X. Incertae Sedis</taxon>
        <taxon>Brockia</taxon>
    </lineage>
</organism>
<accession>A0A660KTZ8</accession>
<dbReference type="InterPro" id="IPR001667">
    <property type="entry name" value="DDH_dom"/>
</dbReference>
<dbReference type="InterPro" id="IPR038763">
    <property type="entry name" value="DHH_sf"/>
</dbReference>
<comment type="caution">
    <text evidence="3">The sequence shown here is derived from an EMBL/GenBank/DDBJ whole genome shotgun (WGS) entry which is preliminary data.</text>
</comment>
<feature type="domain" description="DHHA1" evidence="2">
    <location>
        <begin position="246"/>
        <end position="336"/>
    </location>
</feature>
<sequence>MQPWKERDLEEFRSFLAGSGPVLVATHVDPDGDALGSQGAIVLWLRRRGISAEAYLEAPLPRRFSYLPHVSDLKVYARTDAAPFPPSDEGVPRFSRAIFVDAASFDRVGRIAELLADGAAVVNIDHHVTNTRFGKLNFVNPEASSSAEVVYDLLRSLGEEIDADVAVSLYTGYLTDTGGFRFRNTSAKVFRDVSELIARGVSPADVAEYALDTLTLPHLRLLRLALGTLRLHAEGLVATLTVTQAMLREADAAYEDAEGLVGYARAIEGVEVGILFRETTEGAIRVSLRSRRNVDVSRIAARFGGGGHARAAGATLAPPLAQAEANVLSAVEEALRELRRDSAAGEGYGT</sequence>
<feature type="domain" description="DDH" evidence="1">
    <location>
        <begin position="22"/>
        <end position="172"/>
    </location>
</feature>
<dbReference type="SUPFAM" id="SSF64182">
    <property type="entry name" value="DHH phosphoesterases"/>
    <property type="match status" value="1"/>
</dbReference>
<evidence type="ECO:0000313" key="4">
    <source>
        <dbReference type="Proteomes" id="UP000267019"/>
    </source>
</evidence>
<dbReference type="Proteomes" id="UP000267019">
    <property type="component" value="Unassembled WGS sequence"/>
</dbReference>
<dbReference type="OrthoDB" id="9803668at2"/>
<dbReference type="EMBL" id="RBIJ01000004">
    <property type="protein sequence ID" value="RKQ84236.1"/>
    <property type="molecule type" value="Genomic_DNA"/>
</dbReference>